<organism evidence="2">
    <name type="scientific">Tanacetum cinerariifolium</name>
    <name type="common">Dalmatian daisy</name>
    <name type="synonym">Chrysanthemum cinerariifolium</name>
    <dbReference type="NCBI Taxonomy" id="118510"/>
    <lineage>
        <taxon>Eukaryota</taxon>
        <taxon>Viridiplantae</taxon>
        <taxon>Streptophyta</taxon>
        <taxon>Embryophyta</taxon>
        <taxon>Tracheophyta</taxon>
        <taxon>Spermatophyta</taxon>
        <taxon>Magnoliopsida</taxon>
        <taxon>eudicotyledons</taxon>
        <taxon>Gunneridae</taxon>
        <taxon>Pentapetalae</taxon>
        <taxon>asterids</taxon>
        <taxon>campanulids</taxon>
        <taxon>Asterales</taxon>
        <taxon>Asteraceae</taxon>
        <taxon>Asteroideae</taxon>
        <taxon>Anthemideae</taxon>
        <taxon>Anthemidinae</taxon>
        <taxon>Tanacetum</taxon>
    </lineage>
</organism>
<sequence length="335" mass="37804">MELPLEEELLSFIKELGYSGKCDMLSAIHTDQMHQPWRIFASIINRYGEMIPDGMINEDIKLSKAYKTYLDYATGKKSKRVKRPTKKSTIAPTTGVVIRDTPGVSISKKKAPAKVDRGKGITLLLDATLLKDAQLKKALKKSMQETRKLQASGSSEGAYFESEGNSEDESNDVNDEDDNDDESRNDDDGEEYVHTPDYNVPTDEETDDENMEFDDEEYDDLYKDVNVRLKVTKHKEVGKGDVKKTKGSKQSSSVSSDFTSEFLNLDNVLPVVDEVASMMNVKSYTAEFEKKVQKERKLYIDVIEKSVKDIIKDEVKSQLPLILPKEVSDFATPVI</sequence>
<dbReference type="EMBL" id="BKCJ010290522">
    <property type="protein sequence ID" value="GEZ53287.1"/>
    <property type="molecule type" value="Genomic_DNA"/>
</dbReference>
<name>A0A699IET4_TANCI</name>
<accession>A0A699IET4</accession>
<protein>
    <submittedName>
        <fullName evidence="2">Uncharacterized protein</fullName>
    </submittedName>
</protein>
<feature type="region of interest" description="Disordered" evidence="1">
    <location>
        <begin position="145"/>
        <end position="212"/>
    </location>
</feature>
<comment type="caution">
    <text evidence="2">The sequence shown here is derived from an EMBL/GenBank/DDBJ whole genome shotgun (WGS) entry which is preliminary data.</text>
</comment>
<gene>
    <name evidence="2" type="ORF">Tci_525260</name>
</gene>
<dbReference type="AlphaFoldDB" id="A0A699IET4"/>
<reference evidence="2" key="1">
    <citation type="journal article" date="2019" name="Sci. Rep.">
        <title>Draft genome of Tanacetum cinerariifolium, the natural source of mosquito coil.</title>
        <authorList>
            <person name="Yamashiro T."/>
            <person name="Shiraishi A."/>
            <person name="Satake H."/>
            <person name="Nakayama K."/>
        </authorList>
    </citation>
    <scope>NUCLEOTIDE SEQUENCE</scope>
</reference>
<feature type="compositionally biased region" description="Acidic residues" evidence="1">
    <location>
        <begin position="164"/>
        <end position="190"/>
    </location>
</feature>
<proteinExistence type="predicted"/>
<feature type="compositionally biased region" description="Acidic residues" evidence="1">
    <location>
        <begin position="202"/>
        <end position="212"/>
    </location>
</feature>
<evidence type="ECO:0000256" key="1">
    <source>
        <dbReference type="SAM" id="MobiDB-lite"/>
    </source>
</evidence>
<evidence type="ECO:0000313" key="2">
    <source>
        <dbReference type="EMBL" id="GEZ53287.1"/>
    </source>
</evidence>